<dbReference type="CDD" id="cd01647">
    <property type="entry name" value="RT_LTR"/>
    <property type="match status" value="1"/>
</dbReference>
<dbReference type="SUPFAM" id="SSF56672">
    <property type="entry name" value="DNA/RNA polymerases"/>
    <property type="match status" value="1"/>
</dbReference>
<dbReference type="Gene3D" id="3.30.70.270">
    <property type="match status" value="2"/>
</dbReference>
<protein>
    <submittedName>
        <fullName evidence="2">Retrotransposon Polyprotein</fullName>
    </submittedName>
</protein>
<dbReference type="Gene3D" id="3.10.10.10">
    <property type="entry name" value="HIV Type 1 Reverse Transcriptase, subunit A, domain 1"/>
    <property type="match status" value="1"/>
</dbReference>
<proteinExistence type="predicted"/>
<dbReference type="InterPro" id="IPR051320">
    <property type="entry name" value="Viral_Replic_Matur_Polypro"/>
</dbReference>
<sequence length="175" mass="20206">MEDRDKTAFTTKRELYRFTRMPFGLTNAPPTFQRLMNGVLRRLTWLTCLVYLDGIIVFTKGGIERHVVELAYIFNKLWAAGQSLKLKKCSFLTTSMECLGHHLTKDGVQPAEHLVTSVREFSEAYDNEVKNFVHLVGYYRNCFAAFGFIVEPLTCLLKKDVEWKWSEAKRLPSSA</sequence>
<reference evidence="3" key="1">
    <citation type="submission" date="2017-03" db="EMBL/GenBank/DDBJ databases">
        <title>Phytopthora megakarya and P. palmivora, two closely related causual agents of cacao black pod achieved similar genome size and gene model numbers by different mechanisms.</title>
        <authorList>
            <person name="Ali S."/>
            <person name="Shao J."/>
            <person name="Larry D.J."/>
            <person name="Kronmiller B."/>
            <person name="Shen D."/>
            <person name="Strem M.D."/>
            <person name="Melnick R.L."/>
            <person name="Guiltinan M.J."/>
            <person name="Tyler B.M."/>
            <person name="Meinhardt L.W."/>
            <person name="Bailey B.A."/>
        </authorList>
    </citation>
    <scope>NUCLEOTIDE SEQUENCE [LARGE SCALE GENOMIC DNA]</scope>
    <source>
        <strain evidence="3">zdho120</strain>
    </source>
</reference>
<evidence type="ECO:0000259" key="1">
    <source>
        <dbReference type="Pfam" id="PF00078"/>
    </source>
</evidence>
<accession>A0A225VN72</accession>
<comment type="caution">
    <text evidence="2">The sequence shown here is derived from an EMBL/GenBank/DDBJ whole genome shotgun (WGS) entry which is preliminary data.</text>
</comment>
<dbReference type="InterPro" id="IPR043128">
    <property type="entry name" value="Rev_trsase/Diguanyl_cyclase"/>
</dbReference>
<organism evidence="2 3">
    <name type="scientific">Phytophthora megakarya</name>
    <dbReference type="NCBI Taxonomy" id="4795"/>
    <lineage>
        <taxon>Eukaryota</taxon>
        <taxon>Sar</taxon>
        <taxon>Stramenopiles</taxon>
        <taxon>Oomycota</taxon>
        <taxon>Peronosporomycetes</taxon>
        <taxon>Peronosporales</taxon>
        <taxon>Peronosporaceae</taxon>
        <taxon>Phytophthora</taxon>
    </lineage>
</organism>
<dbReference type="Proteomes" id="UP000198211">
    <property type="component" value="Unassembled WGS sequence"/>
</dbReference>
<dbReference type="EMBL" id="NBNE01004063">
    <property type="protein sequence ID" value="OWZ06207.1"/>
    <property type="molecule type" value="Genomic_DNA"/>
</dbReference>
<dbReference type="InterPro" id="IPR043502">
    <property type="entry name" value="DNA/RNA_pol_sf"/>
</dbReference>
<dbReference type="PANTHER" id="PTHR33064">
    <property type="entry name" value="POL PROTEIN"/>
    <property type="match status" value="1"/>
</dbReference>
<dbReference type="Pfam" id="PF00078">
    <property type="entry name" value="RVT_1"/>
    <property type="match status" value="1"/>
</dbReference>
<name>A0A225VN72_9STRA</name>
<dbReference type="OrthoDB" id="121282at2759"/>
<dbReference type="PANTHER" id="PTHR33064:SF37">
    <property type="entry name" value="RIBONUCLEASE H"/>
    <property type="match status" value="1"/>
</dbReference>
<dbReference type="AlphaFoldDB" id="A0A225VN72"/>
<evidence type="ECO:0000313" key="2">
    <source>
        <dbReference type="EMBL" id="OWZ06207.1"/>
    </source>
</evidence>
<gene>
    <name evidence="2" type="ORF">PHMEG_00021571</name>
</gene>
<dbReference type="InterPro" id="IPR000477">
    <property type="entry name" value="RT_dom"/>
</dbReference>
<keyword evidence="3" id="KW-1185">Reference proteome</keyword>
<feature type="domain" description="Reverse transcriptase" evidence="1">
    <location>
        <begin position="2"/>
        <end position="103"/>
    </location>
</feature>
<evidence type="ECO:0000313" key="3">
    <source>
        <dbReference type="Proteomes" id="UP000198211"/>
    </source>
</evidence>
<dbReference type="STRING" id="4795.A0A225VN72"/>